<evidence type="ECO:0000259" key="12">
    <source>
        <dbReference type="Pfam" id="PF02776"/>
    </source>
</evidence>
<evidence type="ECO:0000256" key="6">
    <source>
        <dbReference type="ARBA" id="ARBA00023052"/>
    </source>
</evidence>
<dbReference type="GO" id="GO:0003984">
    <property type="term" value="F:acetolactate synthase activity"/>
    <property type="evidence" value="ECO:0007669"/>
    <property type="project" value="UniProtKB-EC"/>
</dbReference>
<dbReference type="EC" id="2.2.1.6" evidence="4 9"/>
<dbReference type="InterPro" id="IPR012001">
    <property type="entry name" value="Thiamin_PyroP_enz_TPP-bd_dom"/>
</dbReference>
<evidence type="ECO:0000256" key="4">
    <source>
        <dbReference type="ARBA" id="ARBA00013145"/>
    </source>
</evidence>
<dbReference type="SUPFAM" id="SSF52467">
    <property type="entry name" value="DHS-like NAD/FAD-binding domain"/>
    <property type="match status" value="1"/>
</dbReference>
<reference evidence="13 14" key="1">
    <citation type="submission" date="2010-12" db="EMBL/GenBank/DDBJ databases">
        <title>Complete sequence of Ethanoligenens harbinense YUAN-3.</title>
        <authorList>
            <person name="Lucas S."/>
            <person name="Copeland A."/>
            <person name="Lapidus A."/>
            <person name="Cheng J.-F."/>
            <person name="Bruce D."/>
            <person name="Goodwin L."/>
            <person name="Pitluck S."/>
            <person name="Chertkov O."/>
            <person name="Misra M."/>
            <person name="Detter J.C."/>
            <person name="Han C."/>
            <person name="Tapia R."/>
            <person name="Land M."/>
            <person name="Hauser L."/>
            <person name="Jeffries C."/>
            <person name="Kyrpides N."/>
            <person name="Ivanova N."/>
            <person name="Mikhailova N."/>
            <person name="Wang A."/>
            <person name="Mouttaki H."/>
            <person name="He Z."/>
            <person name="Zhou J."/>
            <person name="Hemme C.L."/>
            <person name="Woyke T."/>
        </authorList>
    </citation>
    <scope>NUCLEOTIDE SEQUENCE [LARGE SCALE GENOMIC DNA]</scope>
    <source>
        <strain evidence="14">DSM 18485 / JCM 12961 / CGMCC 1.5033 / YUAN-3</strain>
    </source>
</reference>
<dbReference type="HOGENOM" id="CLU_013748_1_2_9"/>
<dbReference type="KEGG" id="eha:Ethha_0181"/>
<dbReference type="FunFam" id="3.40.50.970:FF:000007">
    <property type="entry name" value="Acetolactate synthase"/>
    <property type="match status" value="1"/>
</dbReference>
<keyword evidence="6 9" id="KW-0786">Thiamine pyrophosphate</keyword>
<feature type="domain" description="Thiamine pyrophosphate enzyme TPP-binding" evidence="11">
    <location>
        <begin position="383"/>
        <end position="531"/>
    </location>
</feature>
<dbReference type="InterPro" id="IPR000399">
    <property type="entry name" value="TPP-bd_CS"/>
</dbReference>
<evidence type="ECO:0000256" key="5">
    <source>
        <dbReference type="ARBA" id="ARBA00022605"/>
    </source>
</evidence>
<dbReference type="InterPro" id="IPR045229">
    <property type="entry name" value="TPP_enz"/>
</dbReference>
<keyword evidence="9" id="KW-0479">Metal-binding</keyword>
<dbReference type="UniPathway" id="UPA00049">
    <property type="reaction ID" value="UER00059"/>
</dbReference>
<name>E6U6N5_ETHHY</name>
<gene>
    <name evidence="13" type="ordered locus">Ethha_0181</name>
</gene>
<organism evidence="13 14">
    <name type="scientific">Ethanoligenens harbinense (strain DSM 18485 / JCM 12961 / CGMCC 1.5033 / YUAN-3)</name>
    <dbReference type="NCBI Taxonomy" id="663278"/>
    <lineage>
        <taxon>Bacteria</taxon>
        <taxon>Bacillati</taxon>
        <taxon>Bacillota</taxon>
        <taxon>Clostridia</taxon>
        <taxon>Eubacteriales</taxon>
        <taxon>Oscillospiraceae</taxon>
        <taxon>Ethanoligenens</taxon>
    </lineage>
</organism>
<dbReference type="GO" id="GO:0005948">
    <property type="term" value="C:acetolactate synthase complex"/>
    <property type="evidence" value="ECO:0007669"/>
    <property type="project" value="TreeGrafter"/>
</dbReference>
<keyword evidence="9" id="KW-0460">Magnesium</keyword>
<sequence>MPNGAQAMVTALEAEGVRTLFGYPGAAICPFLDALAASDITYHLVRHEQSAGHAASGYARVSGSPGVCFATSGPGATNLITALATAYMDSIPLVAITGQVQSGLIGRDVFQEADITGAAEPFCKHSYLVRDANDLPRVMKEAFYIARSGRPGPVLVDVPSDIQEQPVTSPAHHEKVDIRGYKPRTKGHALQIKRVAERVARAQKPVICAGGGIFSAHAQAVLAAFAEKCRIPVVNTLMGIGALPAAHPLAFGMLGTHGRAVANHALHNCDLLIIAGGRVGDRSVAEPDQIAARTCVVHIDVDPAEIGKNMDAELPLVGDLRLVLEALTEQTVPGDTAAWVASLESLRDAPEPARPPHSGCIEPRAFFRTLAAQMEDDAVVVADVGQSQIWAANHLAMRHGRFLTTGGMGTMGYSLPAAVGAAVALPERQIVAVCGDGAFHMSMMELATIRQYRLDIKLVVMHNDCLGMVHELQTKHYGGRYVATSLGCGDPDFQLLAKAYGLESRRVENDADVPDAVARMLHAPGPYLLECRIDPDEPTL</sequence>
<dbReference type="AlphaFoldDB" id="E6U6N5"/>
<evidence type="ECO:0000313" key="14">
    <source>
        <dbReference type="Proteomes" id="UP000001551"/>
    </source>
</evidence>
<dbReference type="PANTHER" id="PTHR18968">
    <property type="entry name" value="THIAMINE PYROPHOSPHATE ENZYMES"/>
    <property type="match status" value="1"/>
</dbReference>
<comment type="pathway">
    <text evidence="1 9">Amino-acid biosynthesis; L-isoleucine biosynthesis; L-isoleucine from 2-oxobutanoate: step 1/4.</text>
</comment>
<dbReference type="eggNOG" id="COG0028">
    <property type="taxonomic scope" value="Bacteria"/>
</dbReference>
<dbReference type="EMBL" id="CP002400">
    <property type="protein sequence ID" value="ADU25768.1"/>
    <property type="molecule type" value="Genomic_DNA"/>
</dbReference>
<dbReference type="InterPro" id="IPR029061">
    <property type="entry name" value="THDP-binding"/>
</dbReference>
<dbReference type="InterPro" id="IPR012000">
    <property type="entry name" value="Thiamin_PyroP_enz_cen_dom"/>
</dbReference>
<dbReference type="SUPFAM" id="SSF52518">
    <property type="entry name" value="Thiamin diphosphate-binding fold (THDP-binding)"/>
    <property type="match status" value="2"/>
</dbReference>
<dbReference type="FunFam" id="3.40.50.1220:FF:000008">
    <property type="entry name" value="Acetolactate synthase"/>
    <property type="match status" value="1"/>
</dbReference>
<accession>E6U6N5</accession>
<dbReference type="GO" id="GO:0000287">
    <property type="term" value="F:magnesium ion binding"/>
    <property type="evidence" value="ECO:0007669"/>
    <property type="project" value="UniProtKB-UniRule"/>
</dbReference>
<dbReference type="PROSITE" id="PS00187">
    <property type="entry name" value="TPP_ENZYMES"/>
    <property type="match status" value="1"/>
</dbReference>
<comment type="cofactor">
    <cofactor evidence="9">
        <name>Mg(2+)</name>
        <dbReference type="ChEBI" id="CHEBI:18420"/>
    </cofactor>
    <text evidence="9">Binds 1 Mg(2+) ion per subunit.</text>
</comment>
<dbReference type="Pfam" id="PF02775">
    <property type="entry name" value="TPP_enzyme_C"/>
    <property type="match status" value="1"/>
</dbReference>
<dbReference type="STRING" id="663278.Ethha_0181"/>
<keyword evidence="14" id="KW-1185">Reference proteome</keyword>
<evidence type="ECO:0000256" key="2">
    <source>
        <dbReference type="ARBA" id="ARBA00005025"/>
    </source>
</evidence>
<dbReference type="NCBIfam" id="TIGR00118">
    <property type="entry name" value="acolac_lg"/>
    <property type="match status" value="1"/>
</dbReference>
<keyword evidence="9" id="KW-0808">Transferase</keyword>
<dbReference type="PANTHER" id="PTHR18968:SF13">
    <property type="entry name" value="ACETOLACTATE SYNTHASE CATALYTIC SUBUNIT, MITOCHONDRIAL"/>
    <property type="match status" value="1"/>
</dbReference>
<evidence type="ECO:0000259" key="10">
    <source>
        <dbReference type="Pfam" id="PF00205"/>
    </source>
</evidence>
<evidence type="ECO:0000256" key="9">
    <source>
        <dbReference type="RuleBase" id="RU003591"/>
    </source>
</evidence>
<dbReference type="Gene3D" id="3.40.50.1220">
    <property type="entry name" value="TPP-binding domain"/>
    <property type="match status" value="1"/>
</dbReference>
<dbReference type="CDD" id="cd07035">
    <property type="entry name" value="TPP_PYR_POX_like"/>
    <property type="match status" value="1"/>
</dbReference>
<evidence type="ECO:0000256" key="1">
    <source>
        <dbReference type="ARBA" id="ARBA00004974"/>
    </source>
</evidence>
<keyword evidence="5 9" id="KW-0028">Amino-acid biosynthesis</keyword>
<protein>
    <recommendedName>
        <fullName evidence="4 9">Acetolactate synthase</fullName>
        <ecNumber evidence="4 9">2.2.1.6</ecNumber>
    </recommendedName>
</protein>
<dbReference type="Pfam" id="PF02776">
    <property type="entry name" value="TPP_enzyme_N"/>
    <property type="match status" value="1"/>
</dbReference>
<dbReference type="Proteomes" id="UP000001551">
    <property type="component" value="Chromosome"/>
</dbReference>
<feature type="domain" description="Thiamine pyrophosphate enzyme central" evidence="10">
    <location>
        <begin position="192"/>
        <end position="327"/>
    </location>
</feature>
<dbReference type="RefSeq" id="WP_013484149.1">
    <property type="nucleotide sequence ID" value="NC_014828.1"/>
</dbReference>
<dbReference type="GO" id="GO:0009099">
    <property type="term" value="P:L-valine biosynthetic process"/>
    <property type="evidence" value="ECO:0007669"/>
    <property type="project" value="UniProtKB-UniPathway"/>
</dbReference>
<comment type="catalytic activity">
    <reaction evidence="8 9">
        <text>2 pyruvate + H(+) = (2S)-2-acetolactate + CO2</text>
        <dbReference type="Rhea" id="RHEA:25249"/>
        <dbReference type="ChEBI" id="CHEBI:15361"/>
        <dbReference type="ChEBI" id="CHEBI:15378"/>
        <dbReference type="ChEBI" id="CHEBI:16526"/>
        <dbReference type="ChEBI" id="CHEBI:58476"/>
        <dbReference type="EC" id="2.2.1.6"/>
    </reaction>
</comment>
<dbReference type="GO" id="GO:0030976">
    <property type="term" value="F:thiamine pyrophosphate binding"/>
    <property type="evidence" value="ECO:0007669"/>
    <property type="project" value="UniProtKB-UniRule"/>
</dbReference>
<comment type="similarity">
    <text evidence="3 9">Belongs to the TPP enzyme family.</text>
</comment>
<comment type="pathway">
    <text evidence="2 9">Amino-acid biosynthesis; L-valine biosynthesis; L-valine from pyruvate: step 1/4.</text>
</comment>
<dbReference type="Gene3D" id="3.40.50.970">
    <property type="match status" value="2"/>
</dbReference>
<dbReference type="UniPathway" id="UPA00047">
    <property type="reaction ID" value="UER00055"/>
</dbReference>
<keyword evidence="7 9" id="KW-0100">Branched-chain amino acid biosynthesis</keyword>
<comment type="cofactor">
    <cofactor evidence="9">
        <name>thiamine diphosphate</name>
        <dbReference type="ChEBI" id="CHEBI:58937"/>
    </cofactor>
    <text evidence="9">Binds 1 thiamine pyrophosphate per subunit.</text>
</comment>
<dbReference type="GO" id="GO:0009097">
    <property type="term" value="P:isoleucine biosynthetic process"/>
    <property type="evidence" value="ECO:0007669"/>
    <property type="project" value="UniProtKB-UniPathway"/>
</dbReference>
<dbReference type="Pfam" id="PF00205">
    <property type="entry name" value="TPP_enzyme_M"/>
    <property type="match status" value="1"/>
</dbReference>
<evidence type="ECO:0000313" key="13">
    <source>
        <dbReference type="EMBL" id="ADU25768.1"/>
    </source>
</evidence>
<evidence type="ECO:0000256" key="7">
    <source>
        <dbReference type="ARBA" id="ARBA00023304"/>
    </source>
</evidence>
<proteinExistence type="inferred from homology"/>
<dbReference type="GO" id="GO:0050660">
    <property type="term" value="F:flavin adenine dinucleotide binding"/>
    <property type="evidence" value="ECO:0007669"/>
    <property type="project" value="InterPro"/>
</dbReference>
<dbReference type="InterPro" id="IPR029035">
    <property type="entry name" value="DHS-like_NAD/FAD-binding_dom"/>
</dbReference>
<evidence type="ECO:0000259" key="11">
    <source>
        <dbReference type="Pfam" id="PF02775"/>
    </source>
</evidence>
<dbReference type="InterPro" id="IPR012846">
    <property type="entry name" value="Acetolactate_synth_lsu"/>
</dbReference>
<feature type="domain" description="Thiamine pyrophosphate enzyme N-terminal TPP-binding" evidence="12">
    <location>
        <begin position="3"/>
        <end position="115"/>
    </location>
</feature>
<dbReference type="InterPro" id="IPR011766">
    <property type="entry name" value="TPP_enzyme_TPP-bd"/>
</dbReference>
<evidence type="ECO:0000256" key="3">
    <source>
        <dbReference type="ARBA" id="ARBA00007812"/>
    </source>
</evidence>
<evidence type="ECO:0000256" key="8">
    <source>
        <dbReference type="ARBA" id="ARBA00048670"/>
    </source>
</evidence>